<feature type="compositionally biased region" description="Basic and acidic residues" evidence="1">
    <location>
        <begin position="811"/>
        <end position="831"/>
    </location>
</feature>
<feature type="compositionally biased region" description="Low complexity" evidence="1">
    <location>
        <begin position="23"/>
        <end position="38"/>
    </location>
</feature>
<accession>A0A3Q0ILA4</accession>
<proteinExistence type="predicted"/>
<dbReference type="AlphaFoldDB" id="A0A3Q0ILA4"/>
<keyword evidence="2" id="KW-1185">Reference proteome</keyword>
<evidence type="ECO:0000313" key="3">
    <source>
        <dbReference type="RefSeq" id="XP_026676977.1"/>
    </source>
</evidence>
<feature type="compositionally biased region" description="Basic and acidic residues" evidence="1">
    <location>
        <begin position="751"/>
        <end position="765"/>
    </location>
</feature>
<organism evidence="2 3">
    <name type="scientific">Diaphorina citri</name>
    <name type="common">Asian citrus psyllid</name>
    <dbReference type="NCBI Taxonomy" id="121845"/>
    <lineage>
        <taxon>Eukaryota</taxon>
        <taxon>Metazoa</taxon>
        <taxon>Ecdysozoa</taxon>
        <taxon>Arthropoda</taxon>
        <taxon>Hexapoda</taxon>
        <taxon>Insecta</taxon>
        <taxon>Pterygota</taxon>
        <taxon>Neoptera</taxon>
        <taxon>Paraneoptera</taxon>
        <taxon>Hemiptera</taxon>
        <taxon>Sternorrhyncha</taxon>
        <taxon>Psylloidea</taxon>
        <taxon>Psyllidae</taxon>
        <taxon>Diaphorininae</taxon>
        <taxon>Diaphorina</taxon>
    </lineage>
</organism>
<evidence type="ECO:0000256" key="1">
    <source>
        <dbReference type="SAM" id="MobiDB-lite"/>
    </source>
</evidence>
<feature type="region of interest" description="Disordered" evidence="1">
    <location>
        <begin position="602"/>
        <end position="644"/>
    </location>
</feature>
<dbReference type="KEGG" id="dci:113466072"/>
<feature type="compositionally biased region" description="Basic and acidic residues" evidence="1">
    <location>
        <begin position="39"/>
        <end position="49"/>
    </location>
</feature>
<dbReference type="RefSeq" id="XP_026676977.1">
    <property type="nucleotide sequence ID" value="XM_026821176.1"/>
</dbReference>
<dbReference type="STRING" id="121845.A0A3Q0ILA4"/>
<name>A0A3Q0ILA4_DIACI</name>
<feature type="compositionally biased region" description="Low complexity" evidence="1">
    <location>
        <begin position="621"/>
        <end position="638"/>
    </location>
</feature>
<evidence type="ECO:0000313" key="2">
    <source>
        <dbReference type="Proteomes" id="UP000079169"/>
    </source>
</evidence>
<protein>
    <submittedName>
        <fullName evidence="3">Uncharacterized protein LOC113466072</fullName>
    </submittedName>
</protein>
<sequence length="921" mass="101876">MRSLDDINSITILSSSAMENGGSTVSTQIISSSEQTSQIDREPSVDSDTKKKHGHRRNESKSFNSMIPVFTGGKKASSEDVAESDKYVIKDKEIDETDSEADQGLYRDIQEAHILNRALFEEEKTRSALPSYSSDDYNEEILSELISSESHITVNEPIARPKTPEPPDDLPSNLKAAFYTKGDISTEGFVCDVVPSVIERHHSSASDHEDELAEAEAAFHMVPHVSPVIPTHLPPTIPEDPFEENKELETREALLKEATMRKLAQADMSPAFIPDITVTEHLTPLVDKDFKYPDLDLEAEMAKKIATPDTPASVSSVVSSEASTDQGQDYFPNESNRDSHTSTVPQNIASSTVGKENVDFKSSDGDSPTSDSFEILEKPDEMDDFVIVEEVAKEAEEKDDEGKSVQISKRRSVRKYDEENIISPPKQPKTKMIKVEYYGETSGQSDEIGPFHLEGSPEKTSDGKVSSNDEDTSLECSPPTDDENVYDKEAEARRKWIEMQFQGDPTVAAAYGYEMEFERGPLEDIKEEELTELESSSKFGSVSSQVSQSIGSIGSFGKISLSSTPDFDVLAGKKFFMRSGSEQDNVSMSSLQEFERLEQLMALESMKARSSGSQGSQDSMNSSGRSTSSAKKSSNSGGDITSNSLKEFEGLERACIEAEKIEHKARAEELMLIEEGHESLTSESSSCVTITGPAKVEVDSDSENYEHRMFAIDEIIREAQSNVEQFADIKTESIGRGDSLEEVARIPDLEFDHPSVKKDAKRKESEDDMVTSTDSLELKTAISRKELTTSTDSLEMKTNTGDPMSASTDSIEYHLKQKRDSKNNEFMKDSIEGTLPSLESQDKLKYSDYIEDQVHDQSSSSGRDGDLSSSGKEDASGEINRMPPPRRNILTTLKIKFMIRVVLVGEMEILALLVKKTLVVK</sequence>
<dbReference type="Proteomes" id="UP000079169">
    <property type="component" value="Unplaced"/>
</dbReference>
<feature type="compositionally biased region" description="Polar residues" evidence="1">
    <location>
        <begin position="608"/>
        <end position="620"/>
    </location>
</feature>
<gene>
    <name evidence="3" type="primary">LOC113466072</name>
</gene>
<feature type="region of interest" description="Disordered" evidence="1">
    <location>
        <begin position="14"/>
        <end position="84"/>
    </location>
</feature>
<dbReference type="PaxDb" id="121845-A0A3Q0ILA4"/>
<reference evidence="3" key="1">
    <citation type="submission" date="2025-08" db="UniProtKB">
        <authorList>
            <consortium name="RefSeq"/>
        </authorList>
    </citation>
    <scope>IDENTIFICATION</scope>
</reference>
<feature type="region of interest" description="Disordered" evidence="1">
    <location>
        <begin position="751"/>
        <end position="885"/>
    </location>
</feature>
<feature type="compositionally biased region" description="Basic and acidic residues" evidence="1">
    <location>
        <begin position="840"/>
        <end position="855"/>
    </location>
</feature>
<feature type="compositionally biased region" description="Basic and acidic residues" evidence="1">
    <location>
        <begin position="390"/>
        <end position="403"/>
    </location>
</feature>
<feature type="compositionally biased region" description="Basic and acidic residues" evidence="1">
    <location>
        <begin position="863"/>
        <end position="875"/>
    </location>
</feature>
<dbReference type="GeneID" id="113466072"/>
<feature type="compositionally biased region" description="Polar residues" evidence="1">
    <location>
        <begin position="341"/>
        <end position="354"/>
    </location>
</feature>
<feature type="compositionally biased region" description="Polar residues" evidence="1">
    <location>
        <begin position="788"/>
        <end position="810"/>
    </location>
</feature>
<feature type="region of interest" description="Disordered" evidence="1">
    <location>
        <begin position="307"/>
        <end position="486"/>
    </location>
</feature>